<dbReference type="HAMAP" id="MF_00974">
    <property type="entry name" value="DNA_primase_DnaG"/>
    <property type="match status" value="1"/>
</dbReference>
<dbReference type="Gene3D" id="3.40.1360.10">
    <property type="match status" value="1"/>
</dbReference>
<evidence type="ECO:0000256" key="12">
    <source>
        <dbReference type="HAMAP-Rule" id="MF_00974"/>
    </source>
</evidence>
<reference evidence="16 17" key="1">
    <citation type="journal article" date="2009" name="Stand. Genomic Sci.">
        <title>Complete genome sequence of Stackebrandtia nassauensis type strain (LLR-40K-21).</title>
        <authorList>
            <person name="Munk C."/>
            <person name="Lapidus A."/>
            <person name="Copeland A."/>
            <person name="Jando M."/>
            <person name="Mayilraj S."/>
            <person name="Glavina Del Rio T."/>
            <person name="Nolan M."/>
            <person name="Chen F."/>
            <person name="Lucas S."/>
            <person name="Tice H."/>
            <person name="Cheng J.F."/>
            <person name="Han C."/>
            <person name="Detter J.C."/>
            <person name="Bruce D."/>
            <person name="Goodwin L."/>
            <person name="Chain P."/>
            <person name="Pitluck S."/>
            <person name="Goker M."/>
            <person name="Ovchinikova G."/>
            <person name="Pati A."/>
            <person name="Ivanova N."/>
            <person name="Mavromatis K."/>
            <person name="Chen A."/>
            <person name="Palaniappan K."/>
            <person name="Land M."/>
            <person name="Hauser L."/>
            <person name="Chang Y.J."/>
            <person name="Jeffries C.D."/>
            <person name="Bristow J."/>
            <person name="Eisen J.A."/>
            <person name="Markowitz V."/>
            <person name="Hugenholtz P."/>
            <person name="Kyrpides N.C."/>
            <person name="Klenk H.P."/>
        </authorList>
    </citation>
    <scope>NUCLEOTIDE SEQUENCE [LARGE SCALE GENOMIC DNA]</scope>
    <source>
        <strain evidence="17">DSM 44728 / CIP 108903 / NRRL B-16338 / NBRC 102104 / LLR-40K-21</strain>
    </source>
</reference>
<dbReference type="SMART" id="SM00766">
    <property type="entry name" value="DnaG_DnaB_bind"/>
    <property type="match status" value="1"/>
</dbReference>
<dbReference type="OrthoDB" id="9803773at2"/>
<keyword evidence="17" id="KW-1185">Reference proteome</keyword>
<evidence type="ECO:0000256" key="10">
    <source>
        <dbReference type="ARBA" id="ARBA00023125"/>
    </source>
</evidence>
<evidence type="ECO:0000256" key="7">
    <source>
        <dbReference type="ARBA" id="ARBA00022771"/>
    </source>
</evidence>
<dbReference type="FunFam" id="3.90.580.10:FF:000001">
    <property type="entry name" value="DNA primase"/>
    <property type="match status" value="1"/>
</dbReference>
<dbReference type="GO" id="GO:0006269">
    <property type="term" value="P:DNA replication, synthesis of primer"/>
    <property type="evidence" value="ECO:0007669"/>
    <property type="project" value="UniProtKB-UniRule"/>
</dbReference>
<dbReference type="PANTHER" id="PTHR30313:SF2">
    <property type="entry name" value="DNA PRIMASE"/>
    <property type="match status" value="1"/>
</dbReference>
<dbReference type="SUPFAM" id="SSF56731">
    <property type="entry name" value="DNA primase core"/>
    <property type="match status" value="1"/>
</dbReference>
<dbReference type="FunFam" id="3.90.980.10:FF:000001">
    <property type="entry name" value="DNA primase"/>
    <property type="match status" value="1"/>
</dbReference>
<dbReference type="InterPro" id="IPR019475">
    <property type="entry name" value="DNA_primase_DnaB-bd"/>
</dbReference>
<keyword evidence="7 12" id="KW-0863">Zinc-finger</keyword>
<dbReference type="SMART" id="SM00400">
    <property type="entry name" value="ZnF_CHCC"/>
    <property type="match status" value="1"/>
</dbReference>
<comment type="function">
    <text evidence="12 13">RNA polymerase that catalyzes the synthesis of short RNA molecules used as primers for DNA polymerase during DNA replication.</text>
</comment>
<comment type="similarity">
    <text evidence="12 13">Belongs to the DnaG primase family.</text>
</comment>
<dbReference type="PANTHER" id="PTHR30313">
    <property type="entry name" value="DNA PRIMASE"/>
    <property type="match status" value="1"/>
</dbReference>
<dbReference type="Pfam" id="PF08275">
    <property type="entry name" value="DNAG_N"/>
    <property type="match status" value="1"/>
</dbReference>
<evidence type="ECO:0000256" key="3">
    <source>
        <dbReference type="ARBA" id="ARBA00022679"/>
    </source>
</evidence>
<evidence type="ECO:0000256" key="2">
    <source>
        <dbReference type="ARBA" id="ARBA00022515"/>
    </source>
</evidence>
<evidence type="ECO:0000256" key="9">
    <source>
        <dbReference type="ARBA" id="ARBA00022842"/>
    </source>
</evidence>
<dbReference type="GO" id="GO:1990077">
    <property type="term" value="C:primosome complex"/>
    <property type="evidence" value="ECO:0007669"/>
    <property type="project" value="UniProtKB-KW"/>
</dbReference>
<organism evidence="16 17">
    <name type="scientific">Stackebrandtia nassauensis (strain DSM 44728 / CIP 108903 / NRRL B-16338 / NBRC 102104 / LLR-40K-21)</name>
    <dbReference type="NCBI Taxonomy" id="446470"/>
    <lineage>
        <taxon>Bacteria</taxon>
        <taxon>Bacillati</taxon>
        <taxon>Actinomycetota</taxon>
        <taxon>Actinomycetes</taxon>
        <taxon>Glycomycetales</taxon>
        <taxon>Glycomycetaceae</taxon>
        <taxon>Stackebrandtia</taxon>
    </lineage>
</organism>
<dbReference type="EMBL" id="CP001778">
    <property type="protein sequence ID" value="ADD41495.1"/>
    <property type="molecule type" value="Genomic_DNA"/>
</dbReference>
<evidence type="ECO:0000313" key="16">
    <source>
        <dbReference type="EMBL" id="ADD41495.1"/>
    </source>
</evidence>
<feature type="zinc finger region" description="CHC2-type" evidence="12 14">
    <location>
        <begin position="41"/>
        <end position="65"/>
    </location>
</feature>
<dbReference type="HOGENOM" id="CLU_013501_3_1_11"/>
<dbReference type="InterPro" id="IPR006171">
    <property type="entry name" value="TOPRIM_dom"/>
</dbReference>
<evidence type="ECO:0000256" key="6">
    <source>
        <dbReference type="ARBA" id="ARBA00022723"/>
    </source>
</evidence>
<dbReference type="KEGG" id="sna:Snas_1799"/>
<dbReference type="GO" id="GO:0003677">
    <property type="term" value="F:DNA binding"/>
    <property type="evidence" value="ECO:0007669"/>
    <property type="project" value="UniProtKB-KW"/>
</dbReference>
<dbReference type="Gene3D" id="3.90.580.10">
    <property type="entry name" value="Zinc finger, CHC2-type domain"/>
    <property type="match status" value="1"/>
</dbReference>
<dbReference type="Gene3D" id="3.90.980.10">
    <property type="entry name" value="DNA primase, catalytic core, N-terminal domain"/>
    <property type="match status" value="1"/>
</dbReference>
<feature type="domain" description="Toprim" evidence="15">
    <location>
        <begin position="265"/>
        <end position="351"/>
    </location>
</feature>
<dbReference type="EC" id="2.7.7.101" evidence="12"/>
<dbReference type="eggNOG" id="COG0358">
    <property type="taxonomic scope" value="Bacteria"/>
</dbReference>
<dbReference type="STRING" id="446470.Snas_1799"/>
<dbReference type="Pfam" id="PF13662">
    <property type="entry name" value="Toprim_4"/>
    <property type="match status" value="1"/>
</dbReference>
<comment type="catalytic activity">
    <reaction evidence="12">
        <text>ssDNA + n NTP = ssDNA/pppN(pN)n-1 hybrid + (n-1) diphosphate.</text>
        <dbReference type="EC" id="2.7.7.101"/>
    </reaction>
</comment>
<keyword evidence="11 12" id="KW-0804">Transcription</keyword>
<keyword evidence="10 12" id="KW-0238">DNA-binding</keyword>
<keyword evidence="9" id="KW-0460">Magnesium</keyword>
<dbReference type="InterPro" id="IPR036977">
    <property type="entry name" value="DNA_primase_Znf_CHC2"/>
</dbReference>
<comment type="cofactor">
    <cofactor evidence="12 13 14">
        <name>Zn(2+)</name>
        <dbReference type="ChEBI" id="CHEBI:29105"/>
    </cofactor>
    <text evidence="12 13 14">Binds 1 zinc ion per monomer.</text>
</comment>
<dbReference type="InterPro" id="IPR013173">
    <property type="entry name" value="DNA_primase_DnaG_DnaB-bd_dom"/>
</dbReference>
<evidence type="ECO:0000313" key="17">
    <source>
        <dbReference type="Proteomes" id="UP000000844"/>
    </source>
</evidence>
<keyword evidence="5 12" id="KW-0235">DNA replication</keyword>
<dbReference type="Pfam" id="PF10410">
    <property type="entry name" value="DnaB_bind"/>
    <property type="match status" value="1"/>
</dbReference>
<dbReference type="InterPro" id="IPR006295">
    <property type="entry name" value="DNA_primase_DnaG"/>
</dbReference>
<comment type="domain">
    <text evidence="12">Contains an N-terminal zinc-binding domain, a central core domain that contains the primase activity, and a C-terminal DnaB-binding domain.</text>
</comment>
<dbReference type="Proteomes" id="UP000000844">
    <property type="component" value="Chromosome"/>
</dbReference>
<dbReference type="InterPro" id="IPR030846">
    <property type="entry name" value="DnaG_bac"/>
</dbReference>
<dbReference type="SUPFAM" id="SSF57783">
    <property type="entry name" value="Zinc beta-ribbon"/>
    <property type="match status" value="1"/>
</dbReference>
<evidence type="ECO:0000256" key="8">
    <source>
        <dbReference type="ARBA" id="ARBA00022833"/>
    </source>
</evidence>
<dbReference type="SMART" id="SM00493">
    <property type="entry name" value="TOPRIM"/>
    <property type="match status" value="1"/>
</dbReference>
<dbReference type="GO" id="GO:0003899">
    <property type="term" value="F:DNA-directed RNA polymerase activity"/>
    <property type="evidence" value="ECO:0007669"/>
    <property type="project" value="UniProtKB-UniRule"/>
</dbReference>
<dbReference type="AlphaFoldDB" id="D3PYC8"/>
<dbReference type="CDD" id="cd03364">
    <property type="entry name" value="TOPRIM_DnaG_primases"/>
    <property type="match status" value="1"/>
</dbReference>
<evidence type="ECO:0000256" key="4">
    <source>
        <dbReference type="ARBA" id="ARBA00022695"/>
    </source>
</evidence>
<dbReference type="PIRSF" id="PIRSF002811">
    <property type="entry name" value="DnaG"/>
    <property type="match status" value="1"/>
</dbReference>
<gene>
    <name evidence="12" type="primary">dnaG</name>
    <name evidence="16" type="ordered locus">Snas_1799</name>
</gene>
<evidence type="ECO:0000256" key="1">
    <source>
        <dbReference type="ARBA" id="ARBA00022478"/>
    </source>
</evidence>
<dbReference type="InterPro" id="IPR013264">
    <property type="entry name" value="DNAG_N"/>
</dbReference>
<dbReference type="GO" id="GO:0005737">
    <property type="term" value="C:cytoplasm"/>
    <property type="evidence" value="ECO:0007669"/>
    <property type="project" value="TreeGrafter"/>
</dbReference>
<keyword evidence="6 12" id="KW-0479">Metal-binding</keyword>
<evidence type="ECO:0000256" key="11">
    <source>
        <dbReference type="ARBA" id="ARBA00023163"/>
    </source>
</evidence>
<evidence type="ECO:0000259" key="15">
    <source>
        <dbReference type="PROSITE" id="PS50880"/>
    </source>
</evidence>
<dbReference type="GO" id="GO:0008270">
    <property type="term" value="F:zinc ion binding"/>
    <property type="evidence" value="ECO:0007669"/>
    <property type="project" value="UniProtKB-UniRule"/>
</dbReference>
<keyword evidence="1 12" id="KW-0240">DNA-directed RNA polymerase</keyword>
<proteinExistence type="inferred from homology"/>
<comment type="subunit">
    <text evidence="12">Monomer. Interacts with DnaB.</text>
</comment>
<evidence type="ECO:0000256" key="13">
    <source>
        <dbReference type="PIRNR" id="PIRNR002811"/>
    </source>
</evidence>
<accession>D3PYC8</accession>
<keyword evidence="2 12" id="KW-0639">Primosome</keyword>
<dbReference type="Pfam" id="PF08278">
    <property type="entry name" value="DnaG_DnaB_bind"/>
    <property type="match status" value="1"/>
</dbReference>
<dbReference type="RefSeq" id="WP_013017066.1">
    <property type="nucleotide sequence ID" value="NC_013947.1"/>
</dbReference>
<keyword evidence="8 12" id="KW-0862">Zinc</keyword>
<dbReference type="InterPro" id="IPR050219">
    <property type="entry name" value="DnaG_primase"/>
</dbReference>
<evidence type="ECO:0000256" key="14">
    <source>
        <dbReference type="PIRSR" id="PIRSR002811-1"/>
    </source>
</evidence>
<dbReference type="PROSITE" id="PS50880">
    <property type="entry name" value="TOPRIM"/>
    <property type="match status" value="1"/>
</dbReference>
<name>D3PYC8_STANL</name>
<dbReference type="InterPro" id="IPR037068">
    <property type="entry name" value="DNA_primase_core_N_sf"/>
</dbReference>
<protein>
    <recommendedName>
        <fullName evidence="12 13">DNA primase</fullName>
        <ecNumber evidence="12">2.7.7.101</ecNumber>
    </recommendedName>
</protein>
<keyword evidence="3 12" id="KW-0808">Transferase</keyword>
<keyword evidence="4 12" id="KW-0548">Nucleotidyltransferase</keyword>
<evidence type="ECO:0000256" key="5">
    <source>
        <dbReference type="ARBA" id="ARBA00022705"/>
    </source>
</evidence>
<dbReference type="InterPro" id="IPR002694">
    <property type="entry name" value="Znf_CHC2"/>
</dbReference>
<sequence>MAGRIRGEDVALVRERTDIAEVIGEHVTLKPAGGGNLKGLCPFHDERTPSFNVTPSKGFFHCFGCGAGGDAISFLTELEHLSFAEAVERLASKAGVTLHYEDTDGRSSSRSQQPGRKQRLLAAHTEAAKFYSEQLASPEARIARDFLSERGFDRDAAESFGCGFAPPGWDALTKHLRGRGFTPDELTEGGLAKPARSGSLIDRFRGRLVWPIHDLTGGIIGFGARRLSEDDNGPKYLNTPETPLYKKSQVLYGIDAAKREIAKRRQVVVVEGYTDVMACHLAGVPTAVATCGTAFGSDHINVLRRLLMDSDEFKGEVIFTFDGDEAGQKAALKAFGDEQRFVAQTYIAVSPGGMDPCELRMAQGDEAVRELVAGREHLVDFAIATTLASYDLDSVEGRVAALRATAPLVARIKDKSLHPGYTQRLAGRLGEDVDLVRRWVHAARSKQAPPQAGPARRKVTGPRLLSERDVLKLAVQHPEMAGPYFDEVDETYFSDPMHVVVRRAIANAGGAAAAASGPNWGMAISDACGDLAAAALVAELAVEPLRIDGEPDTRYVATALAGVQWPVVEEQVAELKSKLQRMNPETDSEGYMKLFGELMALEQRLRGLKERAAGAL</sequence>
<dbReference type="InterPro" id="IPR034151">
    <property type="entry name" value="TOPRIM_DnaG_bac"/>
</dbReference>
<dbReference type="NCBIfam" id="TIGR01391">
    <property type="entry name" value="dnaG"/>
    <property type="match status" value="1"/>
</dbReference>
<dbReference type="GO" id="GO:0000428">
    <property type="term" value="C:DNA-directed RNA polymerase complex"/>
    <property type="evidence" value="ECO:0007669"/>
    <property type="project" value="UniProtKB-KW"/>
</dbReference>
<dbReference type="Pfam" id="PF01807">
    <property type="entry name" value="Zn_ribbon_DnaG"/>
    <property type="match status" value="1"/>
</dbReference>